<organism evidence="5 6">
    <name type="scientific">Pontiella agarivorans</name>
    <dbReference type="NCBI Taxonomy" id="3038953"/>
    <lineage>
        <taxon>Bacteria</taxon>
        <taxon>Pseudomonadati</taxon>
        <taxon>Kiritimatiellota</taxon>
        <taxon>Kiritimatiellia</taxon>
        <taxon>Kiritimatiellales</taxon>
        <taxon>Pontiellaceae</taxon>
        <taxon>Pontiella</taxon>
    </lineage>
</organism>
<protein>
    <submittedName>
        <fullName evidence="5">Helix-turn-helix transcriptional regulator</fullName>
    </submittedName>
</protein>
<dbReference type="SUPFAM" id="SSF46894">
    <property type="entry name" value="C-terminal effector domain of the bipartite response regulators"/>
    <property type="match status" value="1"/>
</dbReference>
<dbReference type="PANTHER" id="PTHR44688:SF16">
    <property type="entry name" value="DNA-BINDING TRANSCRIPTIONAL ACTIVATOR DEVR_DOSR"/>
    <property type="match status" value="1"/>
</dbReference>
<dbReference type="InterPro" id="IPR000792">
    <property type="entry name" value="Tscrpt_reg_LuxR_C"/>
</dbReference>
<sequence>MVNSNSFRNLSHADLQHILLTCELLHQFEPEQSFLPHCQATLDGIFACVHHSTELYTLTPFALSELENPTINGHWLDVFNQHMHEHPYVSRMLSGQPSHLEAVQQEKNLESFKKTALYNEFYDKVQGQNHLWLAYRNDTNLLSCVFLREAEFNERELSMASIIHPHVESAWKNWSRMRSFKQELDSLKGSVFQTPEQEIEAALIRSSIESLTARQREVVEQVASGKDNQQIADELKISVLTVKKHLQAIFLSLEVRHRTQLAAKWHQAHSISIY</sequence>
<dbReference type="PANTHER" id="PTHR44688">
    <property type="entry name" value="DNA-BINDING TRANSCRIPTIONAL ACTIVATOR DEVR_DOSR"/>
    <property type="match status" value="1"/>
</dbReference>
<keyword evidence="1" id="KW-0805">Transcription regulation</keyword>
<keyword evidence="6" id="KW-1185">Reference proteome</keyword>
<comment type="caution">
    <text evidence="5">The sequence shown here is derived from an EMBL/GenBank/DDBJ whole genome shotgun (WGS) entry which is preliminary data.</text>
</comment>
<keyword evidence="3" id="KW-0804">Transcription</keyword>
<dbReference type="Gene3D" id="1.10.10.10">
    <property type="entry name" value="Winged helix-like DNA-binding domain superfamily/Winged helix DNA-binding domain"/>
    <property type="match status" value="1"/>
</dbReference>
<dbReference type="EMBL" id="JARVCO010000012">
    <property type="protein sequence ID" value="MDZ8119953.1"/>
    <property type="molecule type" value="Genomic_DNA"/>
</dbReference>
<evidence type="ECO:0000259" key="4">
    <source>
        <dbReference type="PROSITE" id="PS50043"/>
    </source>
</evidence>
<accession>A0ABU5N0J1</accession>
<name>A0ABU5N0J1_9BACT</name>
<proteinExistence type="predicted"/>
<dbReference type="Proteomes" id="UP001290861">
    <property type="component" value="Unassembled WGS sequence"/>
</dbReference>
<reference evidence="5 6" key="1">
    <citation type="journal article" date="2024" name="Appl. Environ. Microbiol.">
        <title>Pontiella agarivorans sp. nov., a novel marine anaerobic bacterium capable of degrading macroalgal polysaccharides and fixing nitrogen.</title>
        <authorList>
            <person name="Liu N."/>
            <person name="Kivenson V."/>
            <person name="Peng X."/>
            <person name="Cui Z."/>
            <person name="Lankiewicz T.S."/>
            <person name="Gosselin K.M."/>
            <person name="English C.J."/>
            <person name="Blair E.M."/>
            <person name="O'Malley M.A."/>
            <person name="Valentine D.L."/>
        </authorList>
    </citation>
    <scope>NUCLEOTIDE SEQUENCE [LARGE SCALE GENOMIC DNA]</scope>
    <source>
        <strain evidence="5 6">NLcol2</strain>
    </source>
</reference>
<evidence type="ECO:0000256" key="1">
    <source>
        <dbReference type="ARBA" id="ARBA00023015"/>
    </source>
</evidence>
<dbReference type="CDD" id="cd06170">
    <property type="entry name" value="LuxR_C_like"/>
    <property type="match status" value="1"/>
</dbReference>
<evidence type="ECO:0000256" key="3">
    <source>
        <dbReference type="ARBA" id="ARBA00023163"/>
    </source>
</evidence>
<gene>
    <name evidence="5" type="ORF">P9H32_15085</name>
</gene>
<evidence type="ECO:0000313" key="6">
    <source>
        <dbReference type="Proteomes" id="UP001290861"/>
    </source>
</evidence>
<dbReference type="PROSITE" id="PS50043">
    <property type="entry name" value="HTH_LUXR_2"/>
    <property type="match status" value="1"/>
</dbReference>
<dbReference type="RefSeq" id="WP_322609733.1">
    <property type="nucleotide sequence ID" value="NZ_JARVCO010000012.1"/>
</dbReference>
<evidence type="ECO:0000313" key="5">
    <source>
        <dbReference type="EMBL" id="MDZ8119953.1"/>
    </source>
</evidence>
<dbReference type="InterPro" id="IPR016032">
    <property type="entry name" value="Sig_transdc_resp-reg_C-effctor"/>
</dbReference>
<dbReference type="Pfam" id="PF00196">
    <property type="entry name" value="GerE"/>
    <property type="match status" value="1"/>
</dbReference>
<keyword evidence="2" id="KW-0238">DNA-binding</keyword>
<feature type="domain" description="HTH luxR-type" evidence="4">
    <location>
        <begin position="204"/>
        <end position="269"/>
    </location>
</feature>
<evidence type="ECO:0000256" key="2">
    <source>
        <dbReference type="ARBA" id="ARBA00023125"/>
    </source>
</evidence>
<dbReference type="SMART" id="SM00421">
    <property type="entry name" value="HTH_LUXR"/>
    <property type="match status" value="1"/>
</dbReference>
<dbReference type="InterPro" id="IPR036388">
    <property type="entry name" value="WH-like_DNA-bd_sf"/>
</dbReference>
<dbReference type="PRINTS" id="PR00038">
    <property type="entry name" value="HTHLUXR"/>
</dbReference>